<dbReference type="NCBIfam" id="TIGR01167">
    <property type="entry name" value="LPXTG_anchor"/>
    <property type="match status" value="1"/>
</dbReference>
<organism evidence="5">
    <name type="scientific">Lactobacillus acidophilus (strain ATCC 700396 / NCK56 / N2 / NCFM)</name>
    <dbReference type="NCBI Taxonomy" id="272621"/>
    <lineage>
        <taxon>Bacteria</taxon>
        <taxon>Bacillati</taxon>
        <taxon>Bacillota</taxon>
        <taxon>Bacilli</taxon>
        <taxon>Lactobacillales</taxon>
        <taxon>Lactobacillaceae</taxon>
        <taxon>Lactobacillus</taxon>
    </lineage>
</organism>
<dbReference type="BioCyc" id="LACI272621:G1G49-1620-MONOMER"/>
<dbReference type="Gene3D" id="2.60.530.10">
    <property type="entry name" value="Major cell-surface adhesin PAc"/>
    <property type="match status" value="1"/>
</dbReference>
<feature type="coiled-coil region" evidence="1">
    <location>
        <begin position="221"/>
        <end position="262"/>
    </location>
</feature>
<dbReference type="eggNOG" id="COG4932">
    <property type="taxonomic scope" value="Bacteria"/>
</dbReference>
<feature type="compositionally biased region" description="Polar residues" evidence="2">
    <location>
        <begin position="102"/>
        <end position="112"/>
    </location>
</feature>
<dbReference type="Proteomes" id="UP000006381">
    <property type="component" value="Chromosome"/>
</dbReference>
<dbReference type="RefSeq" id="WP_003550047.1">
    <property type="nucleotide sequence ID" value="NC_006814.3"/>
</dbReference>
<dbReference type="OrthoDB" id="2329755at2"/>
<dbReference type="InterPro" id="IPR036234">
    <property type="entry name" value="SA_I/II_PAC_V_sf"/>
</dbReference>
<reference evidence="4 5" key="1">
    <citation type="journal article" date="2005" name="Proc. Natl. Acad. Sci. U.S.A.">
        <title>Complete genome sequence of the probiotic lactic acid bacterium Lactobacillus acidophilus NCFM.</title>
        <authorList>
            <person name="Altermann E."/>
            <person name="Russell W.M."/>
            <person name="Azcarate-Peril M.A."/>
            <person name="Barrangou R."/>
            <person name="Buck B.L."/>
            <person name="McAuliffe O."/>
            <person name="Souther N."/>
            <person name="Dobson A."/>
            <person name="Duong T."/>
            <person name="Callanan M."/>
            <person name="Lick S."/>
            <person name="Hamrick A."/>
            <person name="Cano R."/>
            <person name="Klaenhammer T.R."/>
        </authorList>
    </citation>
    <scope>NUCLEOTIDE SEQUENCE [LARGE SCALE GENOMIC DNA]</scope>
    <source>
        <strain evidence="5">ATCC 700396 / NCK56 / N2 / NCFM</strain>
    </source>
</reference>
<dbReference type="GeneID" id="93289280"/>
<feature type="compositionally biased region" description="Basic and acidic residues" evidence="2">
    <location>
        <begin position="66"/>
        <end position="78"/>
    </location>
</feature>
<feature type="compositionally biased region" description="Basic and acidic residues" evidence="2">
    <location>
        <begin position="165"/>
        <end position="183"/>
    </location>
</feature>
<sequence>MVHEKKKMRKNHKKITHKGKKITTGAASVLLGAGIVVGANARPVKATSSREDEITEVDTINVISSETEKADVEQRTDTTETVETEGNVDNTNTEVSVPIDETINTEAQAANNTTQVESTVEDTTQEETTETQQNPSVDNQEPVLSDPPSVESPEDSATEVTTTKTTDEVKNAADEANKENKDKLDAEINKAEDNGHTVTQDGDKVYKADATNIDKIIEDLNQFTADQITDIETKLAKYKEELEAYKADQVRYEAELKNYQTAKDAYVKKLEEWGLYKPGDIDPSDISQSLILGEEKNSKVEVLNKGSVVDEGTGSILNGLLNHFYTIDEKFDGEFLKLQYTNLENITYMGKNIDSIQIIFSGWNPNYKGKNADKRTSGIYFSDKLTDGFFYVNSDGVTMEMILFENGKTINLDKNSAYITAGSLNSQGTGNDYIEKAEIFNNSSEYGGSAVTFQDSFIRRHDGTYGGDVLYADQNIEVLAVYPGKDQTLEDAIEEQKKLALEAGWKQEIIDKFINWDSSTDRSKAIFGAGAFMVYGNKIKIRFSNGIGSAWATYSTSIPGMAFREEKPKEPTVPEPPKLDLTYTPGHIELSKSNVHIHYVDVHDTAQAGKNDSFVPDDGIELDDHVDHQLDLLIGTGYNHDLWNFEDAGYILAEEIKDGVQNGTVIKDDQHHYVYLKHKFIPTTDEENEKKDVNQVIHYVYDATGETAYKDYHAVTLHFIKSGQKDVVNGNIIWGNWTLAQDFAGVKSPSIEGYHLKDKNDDVVGPYTIEVTEKNYQNNLDVEYTVRYVANATQELNLKKEVNQVIHYIYENGTKAHDDYHALTLLFEKKGIKDLETGEETWGEWTKTQTFVVVKSPDIQNYIADRLEVGPYEITVTDENYKTNLDKDDIVIYRARIEEVTRDKVVNQVIHYIYEDGSTARPDHVSVKLVFTQTGVKNLATNTTNWNGEWTKTQTFVVVKSPEIEGYTADREEVGPYDITVTNENYNDKLDKEDTVIYRANTNVPDNPDPDNPTPDNPDPDNPTPDTPTPDPTPGDDEEIATPPLPEDEIGNYPSQSDEDDEEERTAPHATGKETRSGTNKNNARVISLENAGSDDSVTPENVSTEATDKTDEKQTTVNSTNEKTLPATGEEKDDFAKVMSGLAAALGITGLAVTSKRRKATAKRSKKDKKNGK</sequence>
<dbReference type="SUPFAM" id="SSF74914">
    <property type="entry name" value="V-region of surface antigen I/II (SA I/II, PAC)"/>
    <property type="match status" value="1"/>
</dbReference>
<feature type="region of interest" description="Disordered" evidence="2">
    <location>
        <begin position="65"/>
        <end position="183"/>
    </location>
</feature>
<dbReference type="STRING" id="272621.LBA1652"/>
<dbReference type="HOGENOM" id="CLU_010221_0_0_9"/>
<feature type="region of interest" description="Disordered" evidence="2">
    <location>
        <begin position="1155"/>
        <end position="1174"/>
    </location>
</feature>
<dbReference type="EMBL" id="CP000033">
    <property type="protein sequence ID" value="AAV43464.1"/>
    <property type="molecule type" value="Genomic_DNA"/>
</dbReference>
<dbReference type="InterPro" id="IPR041495">
    <property type="entry name" value="Mub_B2"/>
</dbReference>
<feature type="compositionally biased region" description="Pro residues" evidence="2">
    <location>
        <begin position="1010"/>
        <end position="1033"/>
    </location>
</feature>
<feature type="compositionally biased region" description="Basic and acidic residues" evidence="2">
    <location>
        <begin position="1065"/>
        <end position="1076"/>
    </location>
</feature>
<dbReference type="KEGG" id="lac:LBA1652"/>
<dbReference type="AlphaFoldDB" id="Q5FIL0"/>
<dbReference type="Gene3D" id="2.60.40.4300">
    <property type="match status" value="3"/>
</dbReference>
<feature type="region of interest" description="Disordered" evidence="2">
    <location>
        <begin position="1000"/>
        <end position="1132"/>
    </location>
</feature>
<feature type="region of interest" description="Disordered" evidence="2">
    <location>
        <begin position="1"/>
        <end position="21"/>
    </location>
</feature>
<feature type="domain" description="Mub B2-like" evidence="3">
    <location>
        <begin position="684"/>
        <end position="782"/>
    </location>
</feature>
<feature type="compositionally biased region" description="Low complexity" evidence="2">
    <location>
        <begin position="141"/>
        <end position="151"/>
    </location>
</feature>
<accession>Q5FIL0</accession>
<keyword evidence="1" id="KW-0175">Coiled coil</keyword>
<evidence type="ECO:0000256" key="1">
    <source>
        <dbReference type="SAM" id="Coils"/>
    </source>
</evidence>
<evidence type="ECO:0000313" key="5">
    <source>
        <dbReference type="Proteomes" id="UP000006381"/>
    </source>
</evidence>
<evidence type="ECO:0000256" key="2">
    <source>
        <dbReference type="SAM" id="MobiDB-lite"/>
    </source>
</evidence>
<dbReference type="PATRIC" id="fig|272621.13.peg.1572"/>
<name>Q5FIL0_LACAC</name>
<evidence type="ECO:0000259" key="3">
    <source>
        <dbReference type="Pfam" id="PF17966"/>
    </source>
</evidence>
<feature type="domain" description="Mub B2-like" evidence="3">
    <location>
        <begin position="899"/>
        <end position="990"/>
    </location>
</feature>
<feature type="compositionally biased region" description="Polar residues" evidence="2">
    <location>
        <begin position="1094"/>
        <end position="1106"/>
    </location>
</feature>
<keyword evidence="5" id="KW-1185">Reference proteome</keyword>
<evidence type="ECO:0000313" key="4">
    <source>
        <dbReference type="EMBL" id="AAV43464.1"/>
    </source>
</evidence>
<feature type="compositionally biased region" description="Acidic residues" evidence="2">
    <location>
        <begin position="1034"/>
        <end position="1050"/>
    </location>
</feature>
<proteinExistence type="predicted"/>
<feature type="domain" description="Mub B2-like" evidence="3">
    <location>
        <begin position="794"/>
        <end position="885"/>
    </location>
</feature>
<protein>
    <submittedName>
        <fullName evidence="4">Mucus binding protein; Mub</fullName>
    </submittedName>
</protein>
<feature type="compositionally biased region" description="Basic residues" evidence="2">
    <location>
        <begin position="1156"/>
        <end position="1174"/>
    </location>
</feature>
<gene>
    <name evidence="4" type="ordered locus">LBA1652</name>
</gene>
<feature type="compositionally biased region" description="Acidic residues" evidence="2">
    <location>
        <begin position="119"/>
        <end position="129"/>
    </location>
</feature>
<dbReference type="Pfam" id="PF17966">
    <property type="entry name" value="Muc_B2"/>
    <property type="match status" value="3"/>
</dbReference>